<keyword evidence="3" id="KW-0963">Cytoplasm</keyword>
<dbReference type="FunFam" id="3.40.50.300:FF:000398">
    <property type="entry name" value="Type IV pilus assembly ATPase PilB"/>
    <property type="match status" value="1"/>
</dbReference>
<evidence type="ECO:0000256" key="3">
    <source>
        <dbReference type="ARBA" id="ARBA00022490"/>
    </source>
</evidence>
<dbReference type="RefSeq" id="WP_172425894.1">
    <property type="nucleotide sequence ID" value="NZ_AP014879.1"/>
</dbReference>
<organism evidence="7 8">
    <name type="scientific">Sulfuricaulis limicola</name>
    <dbReference type="NCBI Taxonomy" id="1620215"/>
    <lineage>
        <taxon>Bacteria</taxon>
        <taxon>Pseudomonadati</taxon>
        <taxon>Pseudomonadota</taxon>
        <taxon>Gammaproteobacteria</taxon>
        <taxon>Acidiferrobacterales</taxon>
        <taxon>Acidiferrobacteraceae</taxon>
        <taxon>Sulfuricaulis</taxon>
    </lineage>
</organism>
<evidence type="ECO:0000256" key="5">
    <source>
        <dbReference type="ARBA" id="ARBA00022840"/>
    </source>
</evidence>
<dbReference type="Pfam" id="PF05157">
    <property type="entry name" value="MshEN"/>
    <property type="match status" value="1"/>
</dbReference>
<evidence type="ECO:0000259" key="6">
    <source>
        <dbReference type="PROSITE" id="PS00662"/>
    </source>
</evidence>
<proteinExistence type="inferred from homology"/>
<dbReference type="GO" id="GO:0005524">
    <property type="term" value="F:ATP binding"/>
    <property type="evidence" value="ECO:0007669"/>
    <property type="project" value="UniProtKB-KW"/>
</dbReference>
<feature type="domain" description="Bacterial type II secretion system protein E" evidence="6">
    <location>
        <begin position="392"/>
        <end position="406"/>
    </location>
</feature>
<dbReference type="GO" id="GO:0005886">
    <property type="term" value="C:plasma membrane"/>
    <property type="evidence" value="ECO:0007669"/>
    <property type="project" value="TreeGrafter"/>
</dbReference>
<evidence type="ECO:0000313" key="8">
    <source>
        <dbReference type="Proteomes" id="UP000243180"/>
    </source>
</evidence>
<accession>A0A1B4XDK0</accession>
<keyword evidence="8" id="KW-1185">Reference proteome</keyword>
<dbReference type="InterPro" id="IPR037257">
    <property type="entry name" value="T2SS_E_N_sf"/>
</dbReference>
<protein>
    <submittedName>
        <fullName evidence="7">Type II secretory protein GspE</fullName>
    </submittedName>
</protein>
<dbReference type="AlphaFoldDB" id="A0A1B4XDK0"/>
<dbReference type="GO" id="GO:0016887">
    <property type="term" value="F:ATP hydrolysis activity"/>
    <property type="evidence" value="ECO:0007669"/>
    <property type="project" value="InterPro"/>
</dbReference>
<dbReference type="CDD" id="cd01129">
    <property type="entry name" value="PulE-GspE-like"/>
    <property type="match status" value="1"/>
</dbReference>
<dbReference type="SMART" id="SM00382">
    <property type="entry name" value="AAA"/>
    <property type="match status" value="1"/>
</dbReference>
<name>A0A1B4XDK0_9GAMM</name>
<evidence type="ECO:0000256" key="1">
    <source>
        <dbReference type="ARBA" id="ARBA00004496"/>
    </source>
</evidence>
<dbReference type="NCBIfam" id="TIGR02538">
    <property type="entry name" value="type_IV_pilB"/>
    <property type="match status" value="1"/>
</dbReference>
<dbReference type="Pfam" id="PF00437">
    <property type="entry name" value="T2SSE"/>
    <property type="match status" value="1"/>
</dbReference>
<evidence type="ECO:0000313" key="7">
    <source>
        <dbReference type="EMBL" id="BAV32887.1"/>
    </source>
</evidence>
<dbReference type="GO" id="GO:0005737">
    <property type="term" value="C:cytoplasm"/>
    <property type="evidence" value="ECO:0007669"/>
    <property type="project" value="UniProtKB-SubCell"/>
</dbReference>
<dbReference type="EMBL" id="AP014879">
    <property type="protein sequence ID" value="BAV32887.1"/>
    <property type="molecule type" value="Genomic_DNA"/>
</dbReference>
<dbReference type="Gene3D" id="3.40.50.300">
    <property type="entry name" value="P-loop containing nucleotide triphosphate hydrolases"/>
    <property type="match status" value="1"/>
</dbReference>
<dbReference type="SUPFAM" id="SSF160246">
    <property type="entry name" value="EspE N-terminal domain-like"/>
    <property type="match status" value="1"/>
</dbReference>
<dbReference type="Gene3D" id="3.30.450.90">
    <property type="match status" value="1"/>
</dbReference>
<dbReference type="InterPro" id="IPR003593">
    <property type="entry name" value="AAA+_ATPase"/>
</dbReference>
<dbReference type="GO" id="GO:0009297">
    <property type="term" value="P:pilus assembly"/>
    <property type="evidence" value="ECO:0007669"/>
    <property type="project" value="InterPro"/>
</dbReference>
<dbReference type="FunFam" id="3.30.450.90:FF:000001">
    <property type="entry name" value="Type II secretion system ATPase GspE"/>
    <property type="match status" value="1"/>
</dbReference>
<sequence length="573" mass="62212">MATASTASNLSGLALRLVRDNLLSPADAERIQTEALSKKTSFVTQLVESKKLDSATIAKVASEDFGIPLYEINSLDLEMAPVKLVDEKIIRRHHVLPLFKRGTRLFVAVADPTNLQALDEIKFHTGLGTEPILVEEAKLAVIIEKSLDAQDTSLADLSGDDSLENLEIVAGEEDEAKGAAGGEEGVNDAPVVKFVNKVLMDAINRGASDIHIEPYEKIYRVRYRQDGILHEVANPPIALSARIAARIKILSRLDIAERRVPQDGRIKMRISKNRAIDFRVSTLPTLWGEKIVMRILDPTSATLGVEKLGFEDFQKQLFLEAVHRPYGMVLVTGPTGSGKTVTLYTAVNILNTPDTNISTAEDPVEINLSGVNQVNINDKAGLNFASALRAFLRQDPDVILVGEIRDLETAEIAIKAAQTGHMVLSTLHTNDAPSTLTRLANMGVPPFNIASAVNLIVAQRLARRLCAHCKKPLDIPKPALLKAGFREEDLPGLVVYGPVGCDACNGGYKGRVGIYQVMPVTEEIGAIIMRGGNQLDIEKQARKEGVPDLRQAGLMKIKAGVTSLEEVEAATNE</sequence>
<dbReference type="InterPro" id="IPR007831">
    <property type="entry name" value="T2SS_GspE_N"/>
</dbReference>
<evidence type="ECO:0000256" key="4">
    <source>
        <dbReference type="ARBA" id="ARBA00022741"/>
    </source>
</evidence>
<dbReference type="InterPro" id="IPR027417">
    <property type="entry name" value="P-loop_NTPase"/>
</dbReference>
<dbReference type="PROSITE" id="PS00662">
    <property type="entry name" value="T2SP_E"/>
    <property type="match status" value="1"/>
</dbReference>
<dbReference type="PANTHER" id="PTHR30258">
    <property type="entry name" value="TYPE II SECRETION SYSTEM PROTEIN GSPE-RELATED"/>
    <property type="match status" value="1"/>
</dbReference>
<dbReference type="InParanoid" id="A0A1B4XDK0"/>
<dbReference type="KEGG" id="slim:SCL_0565"/>
<dbReference type="Proteomes" id="UP000243180">
    <property type="component" value="Chromosome"/>
</dbReference>
<comment type="similarity">
    <text evidence="2">Belongs to the GSP E family.</text>
</comment>
<dbReference type="InterPro" id="IPR013374">
    <property type="entry name" value="ATPase_typ4_pilus-assembl_PilB"/>
</dbReference>
<keyword evidence="5" id="KW-0067">ATP-binding</keyword>
<comment type="subcellular location">
    <subcellularLocation>
        <location evidence="1">Cytoplasm</location>
    </subcellularLocation>
</comment>
<gene>
    <name evidence="7" type="ORF">SCL_0565</name>
</gene>
<dbReference type="PANTHER" id="PTHR30258:SF1">
    <property type="entry name" value="PROTEIN TRANSPORT PROTEIN HOFB HOMOLOG"/>
    <property type="match status" value="1"/>
</dbReference>
<dbReference type="Gene3D" id="3.30.300.160">
    <property type="entry name" value="Type II secretion system, protein E, N-terminal domain"/>
    <property type="match status" value="1"/>
</dbReference>
<keyword evidence="4" id="KW-0547">Nucleotide-binding</keyword>
<reference evidence="7 8" key="1">
    <citation type="submission" date="2015-05" db="EMBL/GenBank/DDBJ databases">
        <title>Complete genome sequence of a sulfur-oxidizing gammaproteobacterium strain HA5.</title>
        <authorList>
            <person name="Miura A."/>
            <person name="Kojima H."/>
            <person name="Fukui M."/>
        </authorList>
    </citation>
    <scope>NUCLEOTIDE SEQUENCE [LARGE SCALE GENOMIC DNA]</scope>
    <source>
        <strain evidence="7 8">HA5</strain>
    </source>
</reference>
<dbReference type="SUPFAM" id="SSF52540">
    <property type="entry name" value="P-loop containing nucleoside triphosphate hydrolases"/>
    <property type="match status" value="1"/>
</dbReference>
<evidence type="ECO:0000256" key="2">
    <source>
        <dbReference type="ARBA" id="ARBA00006611"/>
    </source>
</evidence>
<dbReference type="InterPro" id="IPR001482">
    <property type="entry name" value="T2SS/T4SS_dom"/>
</dbReference>